<feature type="transmembrane region" description="Helical" evidence="6">
    <location>
        <begin position="241"/>
        <end position="260"/>
    </location>
</feature>
<sequence length="324" mass="36245">MEVQDGDRRGNVIGAGIAMITLSLLSVGIRMATRIWIVLGTGLDDYLIVVALIMANMSTISSIIATKYGLGRHVVCQSSSMVKPYNQCLLVTSPSYSAAAAFIKLSLLAFYLRLSKEDRFRQCIYVMVVITITFGTASIFVVALQCIPLSYLWDKTQPQNCVKLQDFYYANAALNIVTDFTIYALPLPMLWKLHLPIFQRVGLCFVLSMGALVVFASFYRISTLRLLVSSDDFTWNITTPVIWSAIELHIAIFASCMPAFKACSFHFFPHLLGSFTRNTNSLSQYNSKNTPRRHLFPLNTLPSHASTDVRPDINTTVVVRERLV</sequence>
<dbReference type="EMBL" id="MU253866">
    <property type="protein sequence ID" value="KAG9245081.1"/>
    <property type="molecule type" value="Genomic_DNA"/>
</dbReference>
<keyword evidence="2 6" id="KW-0812">Transmembrane</keyword>
<evidence type="ECO:0000256" key="3">
    <source>
        <dbReference type="ARBA" id="ARBA00022989"/>
    </source>
</evidence>
<evidence type="ECO:0000256" key="2">
    <source>
        <dbReference type="ARBA" id="ARBA00022692"/>
    </source>
</evidence>
<feature type="transmembrane region" description="Helical" evidence="6">
    <location>
        <begin position="197"/>
        <end position="221"/>
    </location>
</feature>
<evidence type="ECO:0000259" key="7">
    <source>
        <dbReference type="Pfam" id="PF20684"/>
    </source>
</evidence>
<dbReference type="InterPro" id="IPR049326">
    <property type="entry name" value="Rhodopsin_dom_fungi"/>
</dbReference>
<feature type="transmembrane region" description="Helical" evidence="6">
    <location>
        <begin position="167"/>
        <end position="185"/>
    </location>
</feature>
<evidence type="ECO:0000313" key="8">
    <source>
        <dbReference type="EMBL" id="KAG9245081.1"/>
    </source>
</evidence>
<keyword evidence="9" id="KW-1185">Reference proteome</keyword>
<feature type="transmembrane region" description="Helical" evidence="6">
    <location>
        <begin position="90"/>
        <end position="112"/>
    </location>
</feature>
<feature type="transmembrane region" description="Helical" evidence="6">
    <location>
        <begin position="12"/>
        <end position="33"/>
    </location>
</feature>
<dbReference type="PANTHER" id="PTHR33048:SF131">
    <property type="entry name" value="INTEGRAL MEMBRANE PROTEIN"/>
    <property type="match status" value="1"/>
</dbReference>
<reference evidence="8" key="1">
    <citation type="journal article" date="2021" name="IMA Fungus">
        <title>Genomic characterization of three marine fungi, including Emericellopsis atlantica sp. nov. with signatures of a generalist lifestyle and marine biomass degradation.</title>
        <authorList>
            <person name="Hagestad O.C."/>
            <person name="Hou L."/>
            <person name="Andersen J.H."/>
            <person name="Hansen E.H."/>
            <person name="Altermark B."/>
            <person name="Li C."/>
            <person name="Kuhnert E."/>
            <person name="Cox R.J."/>
            <person name="Crous P.W."/>
            <person name="Spatafora J.W."/>
            <person name="Lail K."/>
            <person name="Amirebrahimi M."/>
            <person name="Lipzen A."/>
            <person name="Pangilinan J."/>
            <person name="Andreopoulos W."/>
            <person name="Hayes R.D."/>
            <person name="Ng V."/>
            <person name="Grigoriev I.V."/>
            <person name="Jackson S.A."/>
            <person name="Sutton T.D.S."/>
            <person name="Dobson A.D.W."/>
            <person name="Rama T."/>
        </authorList>
    </citation>
    <scope>NUCLEOTIDE SEQUENCE</scope>
    <source>
        <strain evidence="8">TRa3180A</strain>
    </source>
</reference>
<evidence type="ECO:0000313" key="9">
    <source>
        <dbReference type="Proteomes" id="UP000887226"/>
    </source>
</evidence>
<comment type="subcellular location">
    <subcellularLocation>
        <location evidence="1">Membrane</location>
        <topology evidence="1">Multi-pass membrane protein</topology>
    </subcellularLocation>
</comment>
<dbReference type="Pfam" id="PF20684">
    <property type="entry name" value="Fung_rhodopsin"/>
    <property type="match status" value="1"/>
</dbReference>
<dbReference type="PANTHER" id="PTHR33048">
    <property type="entry name" value="PTH11-LIKE INTEGRAL MEMBRANE PROTEIN (AFU_ORTHOLOGUE AFUA_5G11245)"/>
    <property type="match status" value="1"/>
</dbReference>
<proteinExistence type="inferred from homology"/>
<feature type="transmembrane region" description="Helical" evidence="6">
    <location>
        <begin position="124"/>
        <end position="147"/>
    </location>
</feature>
<evidence type="ECO:0000256" key="6">
    <source>
        <dbReference type="SAM" id="Phobius"/>
    </source>
</evidence>
<dbReference type="Proteomes" id="UP000887226">
    <property type="component" value="Unassembled WGS sequence"/>
</dbReference>
<protein>
    <recommendedName>
        <fullName evidence="7">Rhodopsin domain-containing protein</fullName>
    </recommendedName>
</protein>
<dbReference type="InterPro" id="IPR052337">
    <property type="entry name" value="SAT4-like"/>
</dbReference>
<name>A0A9P7Z4D7_9HELO</name>
<organism evidence="8 9">
    <name type="scientific">Calycina marina</name>
    <dbReference type="NCBI Taxonomy" id="1763456"/>
    <lineage>
        <taxon>Eukaryota</taxon>
        <taxon>Fungi</taxon>
        <taxon>Dikarya</taxon>
        <taxon>Ascomycota</taxon>
        <taxon>Pezizomycotina</taxon>
        <taxon>Leotiomycetes</taxon>
        <taxon>Helotiales</taxon>
        <taxon>Pezizellaceae</taxon>
        <taxon>Calycina</taxon>
    </lineage>
</organism>
<evidence type="ECO:0000256" key="5">
    <source>
        <dbReference type="ARBA" id="ARBA00038359"/>
    </source>
</evidence>
<evidence type="ECO:0000256" key="1">
    <source>
        <dbReference type="ARBA" id="ARBA00004141"/>
    </source>
</evidence>
<dbReference type="AlphaFoldDB" id="A0A9P7Z4D7"/>
<comment type="similarity">
    <text evidence="5">Belongs to the SAT4 family.</text>
</comment>
<comment type="caution">
    <text evidence="8">The sequence shown here is derived from an EMBL/GenBank/DDBJ whole genome shotgun (WGS) entry which is preliminary data.</text>
</comment>
<dbReference type="OrthoDB" id="444631at2759"/>
<feature type="domain" description="Rhodopsin" evidence="7">
    <location>
        <begin position="29"/>
        <end position="262"/>
    </location>
</feature>
<keyword evidence="4 6" id="KW-0472">Membrane</keyword>
<gene>
    <name evidence="8" type="ORF">BJ878DRAFT_503157</name>
</gene>
<keyword evidence="3 6" id="KW-1133">Transmembrane helix</keyword>
<feature type="transmembrane region" description="Helical" evidence="6">
    <location>
        <begin position="45"/>
        <end position="70"/>
    </location>
</feature>
<accession>A0A9P7Z4D7</accession>
<dbReference type="GO" id="GO:0016020">
    <property type="term" value="C:membrane"/>
    <property type="evidence" value="ECO:0007669"/>
    <property type="project" value="UniProtKB-SubCell"/>
</dbReference>
<evidence type="ECO:0000256" key="4">
    <source>
        <dbReference type="ARBA" id="ARBA00023136"/>
    </source>
</evidence>